<keyword evidence="4" id="KW-0479">Metal-binding</keyword>
<evidence type="ECO:0000313" key="8">
    <source>
        <dbReference type="EMBL" id="QGU33673.1"/>
    </source>
</evidence>
<keyword evidence="5" id="KW-0408">Iron</keyword>
<keyword evidence="3" id="KW-0949">S-adenosyl-L-methionine</keyword>
<reference evidence="8 9" key="1">
    <citation type="submission" date="2019-12" db="EMBL/GenBank/DDBJ databases">
        <title>The complete genome of the thermophilic, anoxygenic phototrophic gammaproteobacterium Thermochromatium tepidum.</title>
        <authorList>
            <person name="Sattley W.M."/>
            <person name="Swingley W.D."/>
            <person name="Burchell B.M."/>
            <person name="Gurbani S.A."/>
            <person name="Kujawa C.M."/>
            <person name="Nuccio D.A."/>
            <person name="Schladweiler J."/>
            <person name="Shaffer K.N."/>
            <person name="Stokes L.M."/>
            <person name="Touchman J.W."/>
            <person name="Blankenship R.E."/>
            <person name="Madigan M.T."/>
        </authorList>
    </citation>
    <scope>NUCLEOTIDE SEQUENCE [LARGE SCALE GENOMIC DNA]</scope>
    <source>
        <strain evidence="8 9">ATCC 43061</strain>
    </source>
</reference>
<dbReference type="Gene3D" id="3.20.20.70">
    <property type="entry name" value="Aldolase class I"/>
    <property type="match status" value="1"/>
</dbReference>
<evidence type="ECO:0000256" key="6">
    <source>
        <dbReference type="ARBA" id="ARBA00023014"/>
    </source>
</evidence>
<dbReference type="GO" id="GO:0003824">
    <property type="term" value="F:catalytic activity"/>
    <property type="evidence" value="ECO:0007669"/>
    <property type="project" value="InterPro"/>
</dbReference>
<keyword evidence="9" id="KW-1185">Reference proteome</keyword>
<dbReference type="Pfam" id="PF13186">
    <property type="entry name" value="SPASM"/>
    <property type="match status" value="1"/>
</dbReference>
<comment type="cofactor">
    <cofactor evidence="1">
        <name>[4Fe-4S] cluster</name>
        <dbReference type="ChEBI" id="CHEBI:49883"/>
    </cofactor>
</comment>
<protein>
    <recommendedName>
        <fullName evidence="7">Radical SAM core domain-containing protein</fullName>
    </recommendedName>
</protein>
<dbReference type="InterPro" id="IPR013785">
    <property type="entry name" value="Aldolase_TIM"/>
</dbReference>
<evidence type="ECO:0000256" key="1">
    <source>
        <dbReference type="ARBA" id="ARBA00001966"/>
    </source>
</evidence>
<dbReference type="PANTHER" id="PTHR11228:SF7">
    <property type="entry name" value="PQQA PEPTIDE CYCLASE"/>
    <property type="match status" value="1"/>
</dbReference>
<proteinExistence type="predicted"/>
<dbReference type="PANTHER" id="PTHR11228">
    <property type="entry name" value="RADICAL SAM DOMAIN PROTEIN"/>
    <property type="match status" value="1"/>
</dbReference>
<dbReference type="RefSeq" id="WP_153975862.1">
    <property type="nucleotide sequence ID" value="NZ_CP039268.1"/>
</dbReference>
<dbReference type="InterPro" id="IPR034391">
    <property type="entry name" value="AdoMet-like_SPASM_containing"/>
</dbReference>
<dbReference type="InterPro" id="IPR024628">
    <property type="entry name" value="Sulfotransferase_Stf0_dom"/>
</dbReference>
<dbReference type="GO" id="GO:0046872">
    <property type="term" value="F:metal ion binding"/>
    <property type="evidence" value="ECO:0007669"/>
    <property type="project" value="UniProtKB-KW"/>
</dbReference>
<dbReference type="KEGG" id="ttp:E6P07_12210"/>
<dbReference type="Pfam" id="PF04055">
    <property type="entry name" value="Radical_SAM"/>
    <property type="match status" value="1"/>
</dbReference>
<dbReference type="SUPFAM" id="SSF52540">
    <property type="entry name" value="P-loop containing nucleoside triphosphate hydrolases"/>
    <property type="match status" value="1"/>
</dbReference>
<dbReference type="Pfam" id="PF09037">
    <property type="entry name" value="Sulphotransf"/>
    <property type="match status" value="1"/>
</dbReference>
<dbReference type="CDD" id="cd21109">
    <property type="entry name" value="SPASM"/>
    <property type="match status" value="1"/>
</dbReference>
<accession>A0A6I6EAD9</accession>
<dbReference type="CDD" id="cd01335">
    <property type="entry name" value="Radical_SAM"/>
    <property type="match status" value="1"/>
</dbReference>
<organism evidence="8 9">
    <name type="scientific">Thermochromatium tepidum ATCC 43061</name>
    <dbReference type="NCBI Taxonomy" id="316276"/>
    <lineage>
        <taxon>Bacteria</taxon>
        <taxon>Pseudomonadati</taxon>
        <taxon>Pseudomonadota</taxon>
        <taxon>Gammaproteobacteria</taxon>
        <taxon>Chromatiales</taxon>
        <taxon>Chromatiaceae</taxon>
        <taxon>Thermochromatium</taxon>
    </lineage>
</organism>
<dbReference type="SUPFAM" id="SSF102114">
    <property type="entry name" value="Radical SAM enzymes"/>
    <property type="match status" value="1"/>
</dbReference>
<dbReference type="SFLD" id="SFLDG01387">
    <property type="entry name" value="BtrN-like_SPASM_domain_contain"/>
    <property type="match status" value="1"/>
</dbReference>
<evidence type="ECO:0000259" key="7">
    <source>
        <dbReference type="PROSITE" id="PS51918"/>
    </source>
</evidence>
<dbReference type="EMBL" id="CP039268">
    <property type="protein sequence ID" value="QGU33673.1"/>
    <property type="molecule type" value="Genomic_DNA"/>
</dbReference>
<sequence length="872" mass="97896">MTAASNALPDWWPQRLTAIERLAAWAEGGAPPEAPLELFLEISNLCDLKCAMCPTFSGLSPSRLYSLKEQERGLLDFEALRPHLESLLHQVIDVHCFGYGEPTLHTGFVALLRELGAYRVLIDFFTNGMHLDQALCEALVEQQVFSVTVSASGVEAAEYEPIYLGGRFETLLAGLRRLTACKRAQGSRYPRIEVNSIAFEHQVRRLPEFVELMADHGVEVIHLKTLQTFETTKELRGHRSILRPWVEGPILEEAERRAQARGLILATDQYLQTRVEDEAAWQAARGDLTATLPLSALAEAARTLKPVRPPPSHSTHERIDAWHLTPKDLEQVFAPIAPAGDAPFYCLEPFKTLYVRRSGHTKPCCFADDSGPSLGNLREVDGRVLWQGRPFQRLREGILSQGYPGSVCAHCLRHGYGPRQHDIPDRLAQYRDWLEVAWDYRLPVRLPTARLTNEQIVQRWRVASQADESRRRLLDEVRRLTPFGIPQTLVEGHLDGVISGILHGWVWAPGSPDLRLAVSLSLNGQAWQEVWADRSRDDLREAGKGDGAYAFMVEMAVIQGSVVIEARLAGTDWLLGRLQYGEMKPAPAPEVAVISAEIQAPDPDPIPFLLDYDPGLHEREILGYFARRANGRLRPALPDPDQRPDAVLVIAFTNRSGSNLLAEALAATGLVNRAHEAFNFDRVIDTCERAGLNDLAGYLDHLNPRLDDPPVLAIKLSWDQLFFLHRVGVIPHAWPRVEFVWVLRDDLLAQALSHLVAERTGAWSGAYPEPDLTRVLAELTAEDLVRKLEEITWAHRQFASYFALYGIEPVITDYEALAADPEGEARRVLERLGLIPAGWSWRFDRSAITLRRQRTPAMEAALRRLKRAIRGS</sequence>
<dbReference type="AlphaFoldDB" id="A0A6I6EAD9"/>
<evidence type="ECO:0000256" key="4">
    <source>
        <dbReference type="ARBA" id="ARBA00022723"/>
    </source>
</evidence>
<dbReference type="PROSITE" id="PS51918">
    <property type="entry name" value="RADICAL_SAM"/>
    <property type="match status" value="1"/>
</dbReference>
<dbReference type="SFLD" id="SFLDG01067">
    <property type="entry name" value="SPASM/twitch_domain_containing"/>
    <property type="match status" value="1"/>
</dbReference>
<dbReference type="InterPro" id="IPR023885">
    <property type="entry name" value="4Fe4S-binding_SPASM_dom"/>
</dbReference>
<dbReference type="Gene3D" id="3.40.50.300">
    <property type="entry name" value="P-loop containing nucleotide triphosphate hydrolases"/>
    <property type="match status" value="1"/>
</dbReference>
<dbReference type="OrthoDB" id="6258756at2"/>
<dbReference type="GO" id="GO:0051536">
    <property type="term" value="F:iron-sulfur cluster binding"/>
    <property type="evidence" value="ECO:0007669"/>
    <property type="project" value="UniProtKB-KW"/>
</dbReference>
<keyword evidence="6" id="KW-0411">Iron-sulfur</keyword>
<gene>
    <name evidence="8" type="ORF">E6P07_12210</name>
</gene>
<evidence type="ECO:0000313" key="9">
    <source>
        <dbReference type="Proteomes" id="UP000426424"/>
    </source>
</evidence>
<dbReference type="Proteomes" id="UP000426424">
    <property type="component" value="Chromosome"/>
</dbReference>
<dbReference type="InterPro" id="IPR007197">
    <property type="entry name" value="rSAM"/>
</dbReference>
<dbReference type="InterPro" id="IPR050377">
    <property type="entry name" value="Radical_SAM_PqqE_MftC-like"/>
</dbReference>
<name>A0A6I6EAD9_THETI</name>
<dbReference type="SFLD" id="SFLDS00029">
    <property type="entry name" value="Radical_SAM"/>
    <property type="match status" value="1"/>
</dbReference>
<dbReference type="InterPro" id="IPR027417">
    <property type="entry name" value="P-loop_NTPase"/>
</dbReference>
<evidence type="ECO:0000256" key="2">
    <source>
        <dbReference type="ARBA" id="ARBA00022485"/>
    </source>
</evidence>
<evidence type="ECO:0000256" key="5">
    <source>
        <dbReference type="ARBA" id="ARBA00023004"/>
    </source>
</evidence>
<feature type="domain" description="Radical SAM core" evidence="7">
    <location>
        <begin position="32"/>
        <end position="274"/>
    </location>
</feature>
<keyword evidence="2" id="KW-0004">4Fe-4S</keyword>
<evidence type="ECO:0000256" key="3">
    <source>
        <dbReference type="ARBA" id="ARBA00022691"/>
    </source>
</evidence>
<dbReference type="InterPro" id="IPR058240">
    <property type="entry name" value="rSAM_sf"/>
</dbReference>